<organism evidence="1 2">
    <name type="scientific">Iphiclides podalirius</name>
    <name type="common">scarce swallowtail</name>
    <dbReference type="NCBI Taxonomy" id="110791"/>
    <lineage>
        <taxon>Eukaryota</taxon>
        <taxon>Metazoa</taxon>
        <taxon>Ecdysozoa</taxon>
        <taxon>Arthropoda</taxon>
        <taxon>Hexapoda</taxon>
        <taxon>Insecta</taxon>
        <taxon>Pterygota</taxon>
        <taxon>Neoptera</taxon>
        <taxon>Endopterygota</taxon>
        <taxon>Lepidoptera</taxon>
        <taxon>Glossata</taxon>
        <taxon>Ditrysia</taxon>
        <taxon>Papilionoidea</taxon>
        <taxon>Papilionidae</taxon>
        <taxon>Papilioninae</taxon>
        <taxon>Iphiclides</taxon>
    </lineage>
</organism>
<dbReference type="Proteomes" id="UP000837857">
    <property type="component" value="Chromosome 9"/>
</dbReference>
<accession>A0ABN8J6C8</accession>
<reference evidence="1" key="1">
    <citation type="submission" date="2022-03" db="EMBL/GenBank/DDBJ databases">
        <authorList>
            <person name="Martin H S."/>
        </authorList>
    </citation>
    <scope>NUCLEOTIDE SEQUENCE</scope>
</reference>
<feature type="non-terminal residue" evidence="1">
    <location>
        <position position="69"/>
    </location>
</feature>
<sequence>MKIARRVTSMKIASTTKTVKMIRRMSLNGVKKNGQDYCAQMSLDSQYSLMMEGGVYRVPGERYIKSCFA</sequence>
<proteinExistence type="predicted"/>
<keyword evidence="2" id="KW-1185">Reference proteome</keyword>
<dbReference type="EMBL" id="OW152821">
    <property type="protein sequence ID" value="CAH2077018.1"/>
    <property type="molecule type" value="Genomic_DNA"/>
</dbReference>
<gene>
    <name evidence="1" type="ORF">IPOD504_LOCUS17511</name>
</gene>
<evidence type="ECO:0000313" key="2">
    <source>
        <dbReference type="Proteomes" id="UP000837857"/>
    </source>
</evidence>
<evidence type="ECO:0000313" key="1">
    <source>
        <dbReference type="EMBL" id="CAH2077018.1"/>
    </source>
</evidence>
<name>A0ABN8J6C8_9NEOP</name>
<protein>
    <submittedName>
        <fullName evidence="1">Uncharacterized protein</fullName>
    </submittedName>
</protein>